<dbReference type="InterPro" id="IPR030379">
    <property type="entry name" value="G_SEPTIN_dom"/>
</dbReference>
<dbReference type="SUPFAM" id="SSF52540">
    <property type="entry name" value="P-loop containing nucleoside triphosphate hydrolases"/>
    <property type="match status" value="1"/>
</dbReference>
<dbReference type="Gene3D" id="3.40.50.300">
    <property type="entry name" value="P-loop containing nucleotide triphosphate hydrolases"/>
    <property type="match status" value="1"/>
</dbReference>
<protein>
    <submittedName>
        <fullName evidence="5">Septin 7, isoform CRA_a</fullName>
    </submittedName>
</protein>
<evidence type="ECO:0000256" key="2">
    <source>
        <dbReference type="ARBA" id="ARBA00023134"/>
    </source>
</evidence>
<reference evidence="5 6" key="1">
    <citation type="submission" date="2016-07" db="EMBL/GenBank/DDBJ databases">
        <title>Pervasive Adenine N6-methylation of Active Genes in Fungi.</title>
        <authorList>
            <consortium name="DOE Joint Genome Institute"/>
            <person name="Mondo S.J."/>
            <person name="Dannebaum R.O."/>
            <person name="Kuo R.C."/>
            <person name="Labutti K."/>
            <person name="Haridas S."/>
            <person name="Kuo A."/>
            <person name="Salamov A."/>
            <person name="Ahrendt S.R."/>
            <person name="Lipzen A."/>
            <person name="Sullivan W."/>
            <person name="Andreopoulos W.B."/>
            <person name="Clum A."/>
            <person name="Lindquist E."/>
            <person name="Daum C."/>
            <person name="Ramamoorthy G.K."/>
            <person name="Gryganskyi A."/>
            <person name="Culley D."/>
            <person name="Magnuson J.K."/>
            <person name="James T.Y."/>
            <person name="O'Malley M.A."/>
            <person name="Stajich J.E."/>
            <person name="Spatafora J.W."/>
            <person name="Visel A."/>
            <person name="Grigoriev I.V."/>
        </authorList>
    </citation>
    <scope>NUCLEOTIDE SEQUENCE [LARGE SCALE GENOMIC DNA]</scope>
    <source>
        <strain evidence="5 6">NRRL 1336</strain>
    </source>
</reference>
<dbReference type="GO" id="GO:0005525">
    <property type="term" value="F:GTP binding"/>
    <property type="evidence" value="ECO:0007669"/>
    <property type="project" value="UniProtKB-KW"/>
</dbReference>
<gene>
    <name evidence="5" type="ORF">BCR42DRAFT_376701</name>
</gene>
<accession>A0A1X2IDK6</accession>
<keyword evidence="6" id="KW-1185">Reference proteome</keyword>
<feature type="domain" description="Septin-type G" evidence="4">
    <location>
        <begin position="1"/>
        <end position="260"/>
    </location>
</feature>
<keyword evidence="1 3" id="KW-0547">Nucleotide-binding</keyword>
<dbReference type="CDD" id="cd01850">
    <property type="entry name" value="CDC_Septin"/>
    <property type="match status" value="1"/>
</dbReference>
<evidence type="ECO:0000313" key="5">
    <source>
        <dbReference type="EMBL" id="ORZ14538.1"/>
    </source>
</evidence>
<dbReference type="PIRSF" id="PIRSF006698">
    <property type="entry name" value="Septin"/>
    <property type="match status" value="1"/>
</dbReference>
<comment type="caution">
    <text evidence="5">The sequence shown here is derived from an EMBL/GenBank/DDBJ whole genome shotgun (WGS) entry which is preliminary data.</text>
</comment>
<dbReference type="STRING" id="90262.A0A1X2IDK6"/>
<organism evidence="5 6">
    <name type="scientific">Absidia repens</name>
    <dbReference type="NCBI Taxonomy" id="90262"/>
    <lineage>
        <taxon>Eukaryota</taxon>
        <taxon>Fungi</taxon>
        <taxon>Fungi incertae sedis</taxon>
        <taxon>Mucoromycota</taxon>
        <taxon>Mucoromycotina</taxon>
        <taxon>Mucoromycetes</taxon>
        <taxon>Mucorales</taxon>
        <taxon>Cunninghamellaceae</taxon>
        <taxon>Absidia</taxon>
    </lineage>
</organism>
<dbReference type="PROSITE" id="PS51719">
    <property type="entry name" value="G_SEPTIN"/>
    <property type="match status" value="1"/>
</dbReference>
<evidence type="ECO:0000256" key="1">
    <source>
        <dbReference type="ARBA" id="ARBA00022741"/>
    </source>
</evidence>
<dbReference type="OrthoDB" id="416553at2759"/>
<keyword evidence="2 3" id="KW-0342">GTP-binding</keyword>
<name>A0A1X2IDK6_9FUNG</name>
<sequence length="365" mass="42177">MTVGESGLGKSTFLNTLFQTDICEATIPLIEHTGVTIQSITCALEEDGVRMLLTVTDTPGFGDRCDRTNDLKPILQYIDDQYSAYFEIESGMEKRQPSNQHDTRVHLCFYFIAPHGHHLKELDIVALQALSSHVSVIPLIAKADTLTHQERAAFKEKVSMDLKENNIRVYPSDYPDKNRSDLPSECALPFCVIGSSDMMMVDGKQVRGREYSWGTVHVENPAHSDFFTLRSMLMDHLLHELGDVTHNVHYSSYRTKRLRKELRQSRPDSLLPCDDDYDARLTTLRSDLLSEMASKEDKITQEYLEKVKAAETRLYSWEQELTRKKLQLDEELHHQHSLLEQTRLMLDQEDNYNNQWKIKSKHNHH</sequence>
<dbReference type="GO" id="GO:0005938">
    <property type="term" value="C:cell cortex"/>
    <property type="evidence" value="ECO:0007669"/>
    <property type="project" value="UniProtKB-ARBA"/>
</dbReference>
<dbReference type="InterPro" id="IPR016491">
    <property type="entry name" value="Septin"/>
</dbReference>
<dbReference type="Proteomes" id="UP000193560">
    <property type="component" value="Unassembled WGS sequence"/>
</dbReference>
<dbReference type="PANTHER" id="PTHR18884">
    <property type="entry name" value="SEPTIN"/>
    <property type="match status" value="1"/>
</dbReference>
<dbReference type="GO" id="GO:0032156">
    <property type="term" value="C:septin cytoskeleton"/>
    <property type="evidence" value="ECO:0007669"/>
    <property type="project" value="UniProtKB-ARBA"/>
</dbReference>
<dbReference type="EMBL" id="MCGE01000014">
    <property type="protein sequence ID" value="ORZ14538.1"/>
    <property type="molecule type" value="Genomic_DNA"/>
</dbReference>
<evidence type="ECO:0000256" key="3">
    <source>
        <dbReference type="RuleBase" id="RU004560"/>
    </source>
</evidence>
<dbReference type="Pfam" id="PF00735">
    <property type="entry name" value="Septin"/>
    <property type="match status" value="1"/>
</dbReference>
<evidence type="ECO:0000259" key="4">
    <source>
        <dbReference type="PROSITE" id="PS51719"/>
    </source>
</evidence>
<dbReference type="InterPro" id="IPR027417">
    <property type="entry name" value="P-loop_NTPase"/>
</dbReference>
<dbReference type="AlphaFoldDB" id="A0A1X2IDK6"/>
<comment type="similarity">
    <text evidence="3">Belongs to the TRAFAC class TrmE-Era-EngA-EngB-Septin-like GTPase superfamily. Septin GTPase family.</text>
</comment>
<evidence type="ECO:0000313" key="6">
    <source>
        <dbReference type="Proteomes" id="UP000193560"/>
    </source>
</evidence>
<proteinExistence type="inferred from homology"/>